<evidence type="ECO:0000256" key="12">
    <source>
        <dbReference type="SAM" id="Phobius"/>
    </source>
</evidence>
<dbReference type="GO" id="GO:0007189">
    <property type="term" value="P:adenylate cyclase-activating G protein-coupled receptor signaling pathway"/>
    <property type="evidence" value="ECO:0007669"/>
    <property type="project" value="TreeGrafter"/>
</dbReference>
<evidence type="ECO:0000256" key="11">
    <source>
        <dbReference type="RuleBase" id="RU000688"/>
    </source>
</evidence>
<evidence type="ECO:0000313" key="14">
    <source>
        <dbReference type="EMBL" id="CAH1126673.1"/>
    </source>
</evidence>
<dbReference type="Gene3D" id="1.20.1070.10">
    <property type="entry name" value="Rhodopsin 7-helix transmembrane proteins"/>
    <property type="match status" value="1"/>
</dbReference>
<dbReference type="Proteomes" id="UP001152799">
    <property type="component" value="Chromosome 2"/>
</dbReference>
<dbReference type="PROSITE" id="PS00237">
    <property type="entry name" value="G_PROTEIN_RECEP_F1_1"/>
    <property type="match status" value="1"/>
</dbReference>
<evidence type="ECO:0000256" key="2">
    <source>
        <dbReference type="ARBA" id="ARBA00010663"/>
    </source>
</evidence>
<comment type="subcellular location">
    <subcellularLocation>
        <location evidence="1">Cell membrane</location>
        <topology evidence="1">Multi-pass membrane protein</topology>
    </subcellularLocation>
</comment>
<evidence type="ECO:0000259" key="13">
    <source>
        <dbReference type="PROSITE" id="PS50262"/>
    </source>
</evidence>
<dbReference type="PROSITE" id="PS50262">
    <property type="entry name" value="G_PROTEIN_RECEP_F1_2"/>
    <property type="match status" value="1"/>
</dbReference>
<feature type="transmembrane region" description="Helical" evidence="12">
    <location>
        <begin position="265"/>
        <end position="288"/>
    </location>
</feature>
<keyword evidence="3" id="KW-1003">Cell membrane</keyword>
<comment type="similarity">
    <text evidence="2 11">Belongs to the G-protein coupled receptor 1 family.</text>
</comment>
<evidence type="ECO:0000256" key="1">
    <source>
        <dbReference type="ARBA" id="ARBA00004651"/>
    </source>
</evidence>
<feature type="transmembrane region" description="Helical" evidence="12">
    <location>
        <begin position="308"/>
        <end position="330"/>
    </location>
</feature>
<dbReference type="InterPro" id="IPR017452">
    <property type="entry name" value="GPCR_Rhodpsn_7TM"/>
</dbReference>
<dbReference type="GO" id="GO:0001973">
    <property type="term" value="P:G protein-coupled adenosine receptor signaling pathway"/>
    <property type="evidence" value="ECO:0007669"/>
    <property type="project" value="TreeGrafter"/>
</dbReference>
<evidence type="ECO:0000256" key="9">
    <source>
        <dbReference type="ARBA" id="ARBA00023180"/>
    </source>
</evidence>
<evidence type="ECO:0000256" key="5">
    <source>
        <dbReference type="ARBA" id="ARBA00022989"/>
    </source>
</evidence>
<reference evidence="14" key="1">
    <citation type="submission" date="2022-01" db="EMBL/GenBank/DDBJ databases">
        <authorList>
            <person name="King R."/>
        </authorList>
    </citation>
    <scope>NUCLEOTIDE SEQUENCE</scope>
</reference>
<keyword evidence="10 11" id="KW-0807">Transducer</keyword>
<evidence type="ECO:0000313" key="15">
    <source>
        <dbReference type="Proteomes" id="UP001152799"/>
    </source>
</evidence>
<keyword evidence="6 11" id="KW-0297">G-protein coupled receptor</keyword>
<evidence type="ECO:0000256" key="7">
    <source>
        <dbReference type="ARBA" id="ARBA00023136"/>
    </source>
</evidence>
<sequence length="347" mass="39511">MGNSFPTDPKLEDAEDHAFLSVYTYVIPFVAGFVILINFSVVVSSGLLIKKRVEPRYTYLFLGNVALTDFITGISILFGQLYPPLYRDHTICSIQIGLIVSSTVSSIYSVGLLAIDRFLYIVYGIKYCKWISICRVRLAIGFTWTMAITIGFLPLMGWSGNSYGGRVCWFITIAPAPLIIITVSIGIIPVIVVIVLYSIILYHALANIRKIQYSLYTINSISEKIDSMESLRMFKGRIELPMTKTAPRRKLSQNQAPHKWKAIKVVLFTTFSFLITWTPYFFACVIYVVEDCDYKDPTEFCRTLRLLIASPLTILGLTNSLINPLIYAWWHNGFRTYMRTRIKMCLS</sequence>
<evidence type="ECO:0000256" key="3">
    <source>
        <dbReference type="ARBA" id="ARBA00022475"/>
    </source>
</evidence>
<dbReference type="GO" id="GO:0005886">
    <property type="term" value="C:plasma membrane"/>
    <property type="evidence" value="ECO:0007669"/>
    <property type="project" value="UniProtKB-SubCell"/>
</dbReference>
<proteinExistence type="inferred from homology"/>
<dbReference type="GO" id="GO:0004930">
    <property type="term" value="F:G protein-coupled receptor activity"/>
    <property type="evidence" value="ECO:0007669"/>
    <property type="project" value="UniProtKB-KW"/>
</dbReference>
<feature type="domain" description="G-protein coupled receptors family 1 profile" evidence="13">
    <location>
        <begin position="39"/>
        <end position="327"/>
    </location>
</feature>
<feature type="transmembrane region" description="Helical" evidence="12">
    <location>
        <begin position="94"/>
        <end position="115"/>
    </location>
</feature>
<dbReference type="PANTHER" id="PTHR24246:SF27">
    <property type="entry name" value="ADENOSINE RECEPTOR, ISOFORM A"/>
    <property type="match status" value="1"/>
</dbReference>
<feature type="transmembrane region" description="Helical" evidence="12">
    <location>
        <begin position="178"/>
        <end position="205"/>
    </location>
</feature>
<keyword evidence="7 12" id="KW-0472">Membrane</keyword>
<evidence type="ECO:0000256" key="4">
    <source>
        <dbReference type="ARBA" id="ARBA00022692"/>
    </source>
</evidence>
<dbReference type="SUPFAM" id="SSF81321">
    <property type="entry name" value="Family A G protein-coupled receptor-like"/>
    <property type="match status" value="1"/>
</dbReference>
<protein>
    <recommendedName>
        <fullName evidence="13">G-protein coupled receptors family 1 profile domain-containing protein</fullName>
    </recommendedName>
</protein>
<accession>A0A9P0GPG2</accession>
<keyword evidence="4 11" id="KW-0812">Transmembrane</keyword>
<keyword evidence="9" id="KW-0325">Glycoprotein</keyword>
<dbReference type="InterPro" id="IPR000276">
    <property type="entry name" value="GPCR_Rhodpsn"/>
</dbReference>
<dbReference type="Pfam" id="PF00001">
    <property type="entry name" value="7tm_1"/>
    <property type="match status" value="1"/>
</dbReference>
<evidence type="ECO:0000256" key="6">
    <source>
        <dbReference type="ARBA" id="ARBA00023040"/>
    </source>
</evidence>
<keyword evidence="5 12" id="KW-1133">Transmembrane helix</keyword>
<dbReference type="PANTHER" id="PTHR24246">
    <property type="entry name" value="OLFACTORY RECEPTOR AND ADENOSINE RECEPTOR"/>
    <property type="match status" value="1"/>
</dbReference>
<feature type="transmembrane region" description="Helical" evidence="12">
    <location>
        <begin position="61"/>
        <end position="82"/>
    </location>
</feature>
<dbReference type="PRINTS" id="PR00237">
    <property type="entry name" value="GPCRRHODOPSN"/>
</dbReference>
<keyword evidence="15" id="KW-1185">Reference proteome</keyword>
<gene>
    <name evidence="14" type="ORF">CEUTPL_LOCUS5512</name>
</gene>
<organism evidence="14 15">
    <name type="scientific">Ceutorhynchus assimilis</name>
    <name type="common">cabbage seed weevil</name>
    <dbReference type="NCBI Taxonomy" id="467358"/>
    <lineage>
        <taxon>Eukaryota</taxon>
        <taxon>Metazoa</taxon>
        <taxon>Ecdysozoa</taxon>
        <taxon>Arthropoda</taxon>
        <taxon>Hexapoda</taxon>
        <taxon>Insecta</taxon>
        <taxon>Pterygota</taxon>
        <taxon>Neoptera</taxon>
        <taxon>Endopterygota</taxon>
        <taxon>Coleoptera</taxon>
        <taxon>Polyphaga</taxon>
        <taxon>Cucujiformia</taxon>
        <taxon>Curculionidae</taxon>
        <taxon>Ceutorhynchinae</taxon>
        <taxon>Ceutorhynchus</taxon>
    </lineage>
</organism>
<dbReference type="OrthoDB" id="10011551at2759"/>
<dbReference type="EMBL" id="OU892278">
    <property type="protein sequence ID" value="CAH1126673.1"/>
    <property type="molecule type" value="Genomic_DNA"/>
</dbReference>
<feature type="transmembrane region" description="Helical" evidence="12">
    <location>
        <begin position="136"/>
        <end position="158"/>
    </location>
</feature>
<keyword evidence="8 11" id="KW-0675">Receptor</keyword>
<dbReference type="AlphaFoldDB" id="A0A9P0GPG2"/>
<name>A0A9P0GPG2_9CUCU</name>
<feature type="transmembrane region" description="Helical" evidence="12">
    <location>
        <begin position="20"/>
        <end position="49"/>
    </location>
</feature>
<evidence type="ECO:0000256" key="8">
    <source>
        <dbReference type="ARBA" id="ARBA00023170"/>
    </source>
</evidence>
<evidence type="ECO:0000256" key="10">
    <source>
        <dbReference type="ARBA" id="ARBA00023224"/>
    </source>
</evidence>